<dbReference type="AlphaFoldDB" id="A0A2I0B8I1"/>
<protein>
    <recommendedName>
        <fullName evidence="4">Retrotransposon gag domain-containing protein</fullName>
    </recommendedName>
</protein>
<dbReference type="OrthoDB" id="786775at2759"/>
<evidence type="ECO:0000313" key="3">
    <source>
        <dbReference type="Proteomes" id="UP000236161"/>
    </source>
</evidence>
<sequence>MIVSDMVLANIKQGEKESLRDYTNRFFVAAAETKDVDPVVAMHNYRRGLKSGDLSKSLQLVKPRSYPELVARASQFILLENAEASPPDVSRVKKGRKRKHQGNDTPSTMIRGGRNHGRDQRRPQQARE</sequence>
<dbReference type="Proteomes" id="UP000236161">
    <property type="component" value="Unassembled WGS sequence"/>
</dbReference>
<feature type="compositionally biased region" description="Basic and acidic residues" evidence="1">
    <location>
        <begin position="116"/>
        <end position="128"/>
    </location>
</feature>
<proteinExistence type="predicted"/>
<gene>
    <name evidence="2" type="ORF">AXF42_Ash005120</name>
</gene>
<evidence type="ECO:0000256" key="1">
    <source>
        <dbReference type="SAM" id="MobiDB-lite"/>
    </source>
</evidence>
<reference evidence="2 3" key="1">
    <citation type="journal article" date="2017" name="Nature">
        <title>The Apostasia genome and the evolution of orchids.</title>
        <authorList>
            <person name="Zhang G.Q."/>
            <person name="Liu K.W."/>
            <person name="Li Z."/>
            <person name="Lohaus R."/>
            <person name="Hsiao Y.Y."/>
            <person name="Niu S.C."/>
            <person name="Wang J.Y."/>
            <person name="Lin Y.C."/>
            <person name="Xu Q."/>
            <person name="Chen L.J."/>
            <person name="Yoshida K."/>
            <person name="Fujiwara S."/>
            <person name="Wang Z.W."/>
            <person name="Zhang Y.Q."/>
            <person name="Mitsuda N."/>
            <person name="Wang M."/>
            <person name="Liu G.H."/>
            <person name="Pecoraro L."/>
            <person name="Huang H.X."/>
            <person name="Xiao X.J."/>
            <person name="Lin M."/>
            <person name="Wu X.Y."/>
            <person name="Wu W.L."/>
            <person name="Chen Y.Y."/>
            <person name="Chang S.B."/>
            <person name="Sakamoto S."/>
            <person name="Ohme-Takagi M."/>
            <person name="Yagi M."/>
            <person name="Zeng S.J."/>
            <person name="Shen C.Y."/>
            <person name="Yeh C.M."/>
            <person name="Luo Y.B."/>
            <person name="Tsai W.C."/>
            <person name="Van de Peer Y."/>
            <person name="Liu Z.J."/>
        </authorList>
    </citation>
    <scope>NUCLEOTIDE SEQUENCE [LARGE SCALE GENOMIC DNA]</scope>
    <source>
        <strain evidence="3">cv. Shenzhen</strain>
        <tissue evidence="2">Stem</tissue>
    </source>
</reference>
<evidence type="ECO:0008006" key="4">
    <source>
        <dbReference type="Google" id="ProtNLM"/>
    </source>
</evidence>
<accession>A0A2I0B8I1</accession>
<keyword evidence="3" id="KW-1185">Reference proteome</keyword>
<name>A0A2I0B8I1_9ASPA</name>
<evidence type="ECO:0000313" key="2">
    <source>
        <dbReference type="EMBL" id="PKA64108.1"/>
    </source>
</evidence>
<feature type="region of interest" description="Disordered" evidence="1">
    <location>
        <begin position="84"/>
        <end position="128"/>
    </location>
</feature>
<dbReference type="EMBL" id="KZ451906">
    <property type="protein sequence ID" value="PKA64108.1"/>
    <property type="molecule type" value="Genomic_DNA"/>
</dbReference>
<organism evidence="2 3">
    <name type="scientific">Apostasia shenzhenica</name>
    <dbReference type="NCBI Taxonomy" id="1088818"/>
    <lineage>
        <taxon>Eukaryota</taxon>
        <taxon>Viridiplantae</taxon>
        <taxon>Streptophyta</taxon>
        <taxon>Embryophyta</taxon>
        <taxon>Tracheophyta</taxon>
        <taxon>Spermatophyta</taxon>
        <taxon>Magnoliopsida</taxon>
        <taxon>Liliopsida</taxon>
        <taxon>Asparagales</taxon>
        <taxon>Orchidaceae</taxon>
        <taxon>Apostasioideae</taxon>
        <taxon>Apostasia</taxon>
    </lineage>
</organism>